<gene>
    <name evidence="2" type="ORF">PHYBLDRAFT_168202</name>
</gene>
<sequence length="103" mass="11794">MEDRSSSKPTQTESSKSTESTKPTESTESTETTKKMSYEWVYASGAVWVPFDLQSQSNIEDVWKRAEATWIYVGSFRDKAYVNAPELYVHYLGNDLPIARRCL</sequence>
<dbReference type="VEuPathDB" id="FungiDB:PHYBLDRAFT_168202"/>
<feature type="compositionally biased region" description="Low complexity" evidence="1">
    <location>
        <begin position="7"/>
        <end position="30"/>
    </location>
</feature>
<protein>
    <recommendedName>
        <fullName evidence="4">WWE domain-containing protein</fullName>
    </recommendedName>
</protein>
<dbReference type="SUPFAM" id="SSF117839">
    <property type="entry name" value="WWE domain"/>
    <property type="match status" value="1"/>
</dbReference>
<dbReference type="OrthoDB" id="2202457at2759"/>
<feature type="region of interest" description="Disordered" evidence="1">
    <location>
        <begin position="1"/>
        <end position="32"/>
    </location>
</feature>
<dbReference type="AlphaFoldDB" id="A0A162NF93"/>
<reference evidence="3" key="1">
    <citation type="submission" date="2015-06" db="EMBL/GenBank/DDBJ databases">
        <title>Expansion of signal transduction pathways in fungi by whole-genome duplication.</title>
        <authorList>
            <consortium name="DOE Joint Genome Institute"/>
            <person name="Corrochano L.M."/>
            <person name="Kuo A."/>
            <person name="Marcet-Houben M."/>
            <person name="Polaino S."/>
            <person name="Salamov A."/>
            <person name="Villalobos J.M."/>
            <person name="Alvarez M.I."/>
            <person name="Avalos J."/>
            <person name="Benito E.P."/>
            <person name="Benoit I."/>
            <person name="Burger G."/>
            <person name="Camino L.P."/>
            <person name="Canovas D."/>
            <person name="Cerda-Olmedo E."/>
            <person name="Cheng J.-F."/>
            <person name="Dominguez A."/>
            <person name="Elias M."/>
            <person name="Eslava A.P."/>
            <person name="Glaser F."/>
            <person name="Grimwood J."/>
            <person name="Gutierrez G."/>
            <person name="Heitman J."/>
            <person name="Henrissat B."/>
            <person name="Iturriaga E.A."/>
            <person name="Lang B.F."/>
            <person name="Lavin J.L."/>
            <person name="Lee S."/>
            <person name="Li W."/>
            <person name="Lindquist E."/>
            <person name="Lopez-Garcia S."/>
            <person name="Luque E.M."/>
            <person name="Marcos A.T."/>
            <person name="Martin J."/>
            <person name="McCluskey K."/>
            <person name="Medina H.R."/>
            <person name="Miralles-Duran A."/>
            <person name="Miyazaki A."/>
            <person name="Munoz-Torres E."/>
            <person name="Oguiza J.A."/>
            <person name="Ohm R."/>
            <person name="Olmedo M."/>
            <person name="Orejas M."/>
            <person name="Ortiz-Castellanos L."/>
            <person name="Pisabarro A.G."/>
            <person name="Rodriguez-Romero J."/>
            <person name="Ruiz-Herrera J."/>
            <person name="Ruiz-Vazquez R."/>
            <person name="Sanz C."/>
            <person name="Schackwitz W."/>
            <person name="Schmutz J."/>
            <person name="Shahriari M."/>
            <person name="Shelest E."/>
            <person name="Silva-Franco F."/>
            <person name="Soanes D."/>
            <person name="Syed K."/>
            <person name="Tagua V.G."/>
            <person name="Talbot N.J."/>
            <person name="Thon M."/>
            <person name="De vries R.P."/>
            <person name="Wiebenga A."/>
            <person name="Yadav J.S."/>
            <person name="Braun E.L."/>
            <person name="Baker S."/>
            <person name="Garre V."/>
            <person name="Horwitz B."/>
            <person name="Torres-Martinez S."/>
            <person name="Idnurm A."/>
            <person name="Herrera-Estrella A."/>
            <person name="Gabaldon T."/>
            <person name="Grigoriev I.V."/>
        </authorList>
    </citation>
    <scope>NUCLEOTIDE SEQUENCE [LARGE SCALE GENOMIC DNA]</scope>
    <source>
        <strain evidence="3">NRRL 1555(-)</strain>
    </source>
</reference>
<accession>A0A162NF93</accession>
<proteinExistence type="predicted"/>
<organism evidence="2 3">
    <name type="scientific">Phycomyces blakesleeanus (strain ATCC 8743b / DSM 1359 / FGSC 10004 / NBRC 33097 / NRRL 1555)</name>
    <dbReference type="NCBI Taxonomy" id="763407"/>
    <lineage>
        <taxon>Eukaryota</taxon>
        <taxon>Fungi</taxon>
        <taxon>Fungi incertae sedis</taxon>
        <taxon>Mucoromycota</taxon>
        <taxon>Mucoromycotina</taxon>
        <taxon>Mucoromycetes</taxon>
        <taxon>Mucorales</taxon>
        <taxon>Phycomycetaceae</taxon>
        <taxon>Phycomyces</taxon>
    </lineage>
</organism>
<evidence type="ECO:0000256" key="1">
    <source>
        <dbReference type="SAM" id="MobiDB-lite"/>
    </source>
</evidence>
<name>A0A162NF93_PHYB8</name>
<dbReference type="GeneID" id="28996723"/>
<dbReference type="InterPro" id="IPR037197">
    <property type="entry name" value="WWE_dom_sf"/>
</dbReference>
<keyword evidence="3" id="KW-1185">Reference proteome</keyword>
<dbReference type="EMBL" id="KV440980">
    <property type="protein sequence ID" value="OAD73768.1"/>
    <property type="molecule type" value="Genomic_DNA"/>
</dbReference>
<evidence type="ECO:0008006" key="4">
    <source>
        <dbReference type="Google" id="ProtNLM"/>
    </source>
</evidence>
<dbReference type="InParanoid" id="A0A162NF93"/>
<dbReference type="Proteomes" id="UP000077315">
    <property type="component" value="Unassembled WGS sequence"/>
</dbReference>
<dbReference type="RefSeq" id="XP_018291808.1">
    <property type="nucleotide sequence ID" value="XM_018435817.1"/>
</dbReference>
<evidence type="ECO:0000313" key="3">
    <source>
        <dbReference type="Proteomes" id="UP000077315"/>
    </source>
</evidence>
<evidence type="ECO:0000313" key="2">
    <source>
        <dbReference type="EMBL" id="OAD73768.1"/>
    </source>
</evidence>